<evidence type="ECO:0000313" key="2">
    <source>
        <dbReference type="Proteomes" id="UP000006693"/>
    </source>
</evidence>
<dbReference type="EMBL" id="CP000011">
    <property type="protein sequence ID" value="AAY59254.1"/>
    <property type="molecule type" value="Genomic_DNA"/>
</dbReference>
<accession>A0A0H2XD12</accession>
<keyword evidence="2" id="KW-1185">Reference proteome</keyword>
<gene>
    <name evidence="1" type="ordered locus">BMAA0118</name>
</gene>
<dbReference type="KEGG" id="bma:BMAA0118"/>
<dbReference type="AlphaFoldDB" id="A0A0H2XD12"/>
<protein>
    <submittedName>
        <fullName evidence="1">Uncharacterized protein</fullName>
    </submittedName>
</protein>
<dbReference type="Proteomes" id="UP000006693">
    <property type="component" value="Chromosome 2"/>
</dbReference>
<reference evidence="1 2" key="1">
    <citation type="journal article" date="2004" name="Proc. Natl. Acad. Sci. U.S.A.">
        <title>Structural flexibility in the Burkholderia mallei genome.</title>
        <authorList>
            <person name="Nierman W.C."/>
            <person name="DeShazer D."/>
            <person name="Kim H.S."/>
            <person name="Tettelin H."/>
            <person name="Nelson K.E."/>
            <person name="Feldblyum T."/>
            <person name="Ulrich R.L."/>
            <person name="Ronning C.M."/>
            <person name="Brinkac L.M."/>
            <person name="Daugherty S.C."/>
            <person name="Davidsen T.D."/>
            <person name="Deboy R.T."/>
            <person name="Dimitrov G."/>
            <person name="Dodson R.J."/>
            <person name="Durkin A.S."/>
            <person name="Gwinn M.L."/>
            <person name="Haft D.H."/>
            <person name="Khouri H."/>
            <person name="Kolonay J.F."/>
            <person name="Madupu R."/>
            <person name="Mohammoud Y."/>
            <person name="Nelson W.C."/>
            <person name="Radune D."/>
            <person name="Romero C.M."/>
            <person name="Sarria S."/>
            <person name="Selengut J."/>
            <person name="Shamblin C."/>
            <person name="Sullivan S.A."/>
            <person name="White O."/>
            <person name="Yu Y."/>
            <person name="Zafar N."/>
            <person name="Zhou L."/>
            <person name="Fraser C.M."/>
        </authorList>
    </citation>
    <scope>NUCLEOTIDE SEQUENCE [LARGE SCALE GENOMIC DNA]</scope>
    <source>
        <strain evidence="1 2">ATCC 23344</strain>
    </source>
</reference>
<organism evidence="1 2">
    <name type="scientific">Burkholderia mallei (strain ATCC 23344)</name>
    <dbReference type="NCBI Taxonomy" id="243160"/>
    <lineage>
        <taxon>Bacteria</taxon>
        <taxon>Pseudomonadati</taxon>
        <taxon>Pseudomonadota</taxon>
        <taxon>Betaproteobacteria</taxon>
        <taxon>Burkholderiales</taxon>
        <taxon>Burkholderiaceae</taxon>
        <taxon>Burkholderia</taxon>
        <taxon>pseudomallei group</taxon>
    </lineage>
</organism>
<evidence type="ECO:0000313" key="1">
    <source>
        <dbReference type="EMBL" id="AAY59254.1"/>
    </source>
</evidence>
<sequence>MRRARLLARARTLSIVGCNTRRVGRRAGWASAKRSQLQKVARGRMAAGGARARRVTCHASIVPGSSR</sequence>
<dbReference type="HOGENOM" id="CLU_2804180_0_0_4"/>
<proteinExistence type="predicted"/>
<name>A0A0H2XD12_BURMA</name>